<keyword evidence="2 7" id="KW-0813">Transport</keyword>
<feature type="transmembrane region" description="Helical" evidence="7">
    <location>
        <begin position="267"/>
        <end position="290"/>
    </location>
</feature>
<evidence type="ECO:0000313" key="10">
    <source>
        <dbReference type="Proteomes" id="UP000054260"/>
    </source>
</evidence>
<gene>
    <name evidence="9" type="ORF">XD86_1237</name>
</gene>
<dbReference type="SUPFAM" id="SSF161098">
    <property type="entry name" value="MetI-like"/>
    <property type="match status" value="1"/>
</dbReference>
<dbReference type="PANTHER" id="PTHR30193:SF37">
    <property type="entry name" value="INNER MEMBRANE ABC TRANSPORTER PERMEASE PROTEIN YCJO"/>
    <property type="match status" value="1"/>
</dbReference>
<evidence type="ECO:0000256" key="3">
    <source>
        <dbReference type="ARBA" id="ARBA00022475"/>
    </source>
</evidence>
<dbReference type="InterPro" id="IPR000515">
    <property type="entry name" value="MetI-like"/>
</dbReference>
<evidence type="ECO:0000256" key="1">
    <source>
        <dbReference type="ARBA" id="ARBA00004651"/>
    </source>
</evidence>
<feature type="transmembrane region" description="Helical" evidence="7">
    <location>
        <begin position="70"/>
        <end position="96"/>
    </location>
</feature>
<feature type="transmembrane region" description="Helical" evidence="7">
    <location>
        <begin position="215"/>
        <end position="232"/>
    </location>
</feature>
<dbReference type="EMBL" id="LGGH01000223">
    <property type="protein sequence ID" value="KUK66323.1"/>
    <property type="molecule type" value="Genomic_DNA"/>
</dbReference>
<keyword evidence="4 7" id="KW-0812">Transmembrane</keyword>
<dbReference type="PROSITE" id="PS50928">
    <property type="entry name" value="ABC_TM1"/>
    <property type="match status" value="1"/>
</dbReference>
<proteinExistence type="inferred from homology"/>
<dbReference type="CDD" id="cd06261">
    <property type="entry name" value="TM_PBP2"/>
    <property type="match status" value="1"/>
</dbReference>
<name>A0A101GX73_9BACT</name>
<protein>
    <submittedName>
        <fullName evidence="9">Permease component of ABC-type sugar transporter</fullName>
    </submittedName>
</protein>
<keyword evidence="5 7" id="KW-1133">Transmembrane helix</keyword>
<feature type="transmembrane region" description="Helical" evidence="7">
    <location>
        <begin position="157"/>
        <end position="179"/>
    </location>
</feature>
<comment type="similarity">
    <text evidence="7">Belongs to the binding-protein-dependent transport system permease family.</text>
</comment>
<evidence type="ECO:0000259" key="8">
    <source>
        <dbReference type="PROSITE" id="PS50928"/>
    </source>
</evidence>
<comment type="subcellular location">
    <subcellularLocation>
        <location evidence="1 7">Cell membrane</location>
        <topology evidence="1 7">Multi-pass membrane protein</topology>
    </subcellularLocation>
</comment>
<evidence type="ECO:0000256" key="2">
    <source>
        <dbReference type="ARBA" id="ARBA00022448"/>
    </source>
</evidence>
<dbReference type="PATRIC" id="fig|1236046.6.peg.179"/>
<evidence type="ECO:0000313" key="9">
    <source>
        <dbReference type="EMBL" id="KUK66323.1"/>
    </source>
</evidence>
<dbReference type="GO" id="GO:0055085">
    <property type="term" value="P:transmembrane transport"/>
    <property type="evidence" value="ECO:0007669"/>
    <property type="project" value="InterPro"/>
</dbReference>
<dbReference type="GO" id="GO:0005886">
    <property type="term" value="C:plasma membrane"/>
    <property type="evidence" value="ECO:0007669"/>
    <property type="project" value="UniProtKB-SubCell"/>
</dbReference>
<keyword evidence="3" id="KW-1003">Cell membrane</keyword>
<organism evidence="9 10">
    <name type="scientific">Mesotoga infera</name>
    <dbReference type="NCBI Taxonomy" id="1236046"/>
    <lineage>
        <taxon>Bacteria</taxon>
        <taxon>Thermotogati</taxon>
        <taxon>Thermotogota</taxon>
        <taxon>Thermotogae</taxon>
        <taxon>Kosmotogales</taxon>
        <taxon>Kosmotogaceae</taxon>
        <taxon>Mesotoga</taxon>
    </lineage>
</organism>
<dbReference type="Pfam" id="PF00528">
    <property type="entry name" value="BPD_transp_1"/>
    <property type="match status" value="1"/>
</dbReference>
<feature type="transmembrane region" description="Helical" evidence="7">
    <location>
        <begin position="108"/>
        <end position="129"/>
    </location>
</feature>
<feature type="domain" description="ABC transmembrane type-1" evidence="8">
    <location>
        <begin position="71"/>
        <end position="286"/>
    </location>
</feature>
<sequence length="299" mass="33848">MRTKKVIPYILILPHAVFFGVFFIFPLFKSVYMSLTEWGLFQGMIKYVGLDNYGKIFDFSGYRSEYFWKAIWVTVQFVIYSVPVLVLVAIGLALMLNSKKLKAKGLHLTATFVPTALSVTVVAVMWRWILNNHSGLLNYVLSFFGIGKVPWLTDLPWVWFSIVIATVWWTVGWNTVILLGGLKKIPDSLYDSAKVDGANSIQRFFYVTLPGLKQVMMFVVITQVLAGFGLFAQPQLMTGGGPGRETIPIMLHIYGEAFNPSRPRMGYATAMSLITGVIVVSVTFLQYYLFTRSSKEDRR</sequence>
<dbReference type="InterPro" id="IPR051393">
    <property type="entry name" value="ABC_transporter_permease"/>
</dbReference>
<feature type="transmembrane region" description="Helical" evidence="7">
    <location>
        <begin position="7"/>
        <end position="28"/>
    </location>
</feature>
<evidence type="ECO:0000256" key="4">
    <source>
        <dbReference type="ARBA" id="ARBA00022692"/>
    </source>
</evidence>
<keyword evidence="6 7" id="KW-0472">Membrane</keyword>
<dbReference type="Gene3D" id="1.10.3720.10">
    <property type="entry name" value="MetI-like"/>
    <property type="match status" value="1"/>
</dbReference>
<accession>A0A101GX73</accession>
<dbReference type="Proteomes" id="UP000054260">
    <property type="component" value="Unassembled WGS sequence"/>
</dbReference>
<dbReference type="PANTHER" id="PTHR30193">
    <property type="entry name" value="ABC TRANSPORTER PERMEASE PROTEIN"/>
    <property type="match status" value="1"/>
</dbReference>
<evidence type="ECO:0000256" key="7">
    <source>
        <dbReference type="RuleBase" id="RU363032"/>
    </source>
</evidence>
<evidence type="ECO:0000256" key="5">
    <source>
        <dbReference type="ARBA" id="ARBA00022989"/>
    </source>
</evidence>
<reference evidence="10" key="1">
    <citation type="journal article" date="2015" name="MBio">
        <title>Genome-Resolved Metagenomic Analysis Reveals Roles for Candidate Phyla and Other Microbial Community Members in Biogeochemical Transformations in Oil Reservoirs.</title>
        <authorList>
            <person name="Hu P."/>
            <person name="Tom L."/>
            <person name="Singh A."/>
            <person name="Thomas B.C."/>
            <person name="Baker B.J."/>
            <person name="Piceno Y.M."/>
            <person name="Andersen G.L."/>
            <person name="Banfield J.F."/>
        </authorList>
    </citation>
    <scope>NUCLEOTIDE SEQUENCE [LARGE SCALE GENOMIC DNA]</scope>
</reference>
<dbReference type="AlphaFoldDB" id="A0A101GX73"/>
<keyword evidence="9" id="KW-0762">Sugar transport</keyword>
<evidence type="ECO:0000256" key="6">
    <source>
        <dbReference type="ARBA" id="ARBA00023136"/>
    </source>
</evidence>
<dbReference type="SUPFAM" id="SSF160964">
    <property type="entry name" value="MalF N-terminal region-like"/>
    <property type="match status" value="1"/>
</dbReference>
<dbReference type="InterPro" id="IPR035906">
    <property type="entry name" value="MetI-like_sf"/>
</dbReference>
<comment type="caution">
    <text evidence="9">The sequence shown here is derived from an EMBL/GenBank/DDBJ whole genome shotgun (WGS) entry which is preliminary data.</text>
</comment>